<keyword evidence="3 11" id="KW-0812">Transmembrane</keyword>
<dbReference type="Pfam" id="PF00654">
    <property type="entry name" value="Voltage_CLC"/>
    <property type="match status" value="1"/>
</dbReference>
<feature type="transmembrane region" description="Helical" evidence="11">
    <location>
        <begin position="360"/>
        <end position="385"/>
    </location>
</feature>
<keyword evidence="5" id="KW-0406">Ion transport</keyword>
<dbReference type="CDD" id="cd02205">
    <property type="entry name" value="CBS_pair_SF"/>
    <property type="match status" value="1"/>
</dbReference>
<dbReference type="Gene3D" id="1.10.3080.10">
    <property type="entry name" value="Clc chloride channel"/>
    <property type="match status" value="1"/>
</dbReference>
<dbReference type="InterPro" id="IPR046342">
    <property type="entry name" value="CBS_dom_sf"/>
</dbReference>
<dbReference type="InterPro" id="IPR000644">
    <property type="entry name" value="CBS_dom"/>
</dbReference>
<proteinExistence type="predicted"/>
<evidence type="ECO:0000256" key="5">
    <source>
        <dbReference type="ARBA" id="ARBA00023065"/>
    </source>
</evidence>
<keyword evidence="4 11" id="KW-1133">Transmembrane helix</keyword>
<evidence type="ECO:0000256" key="10">
    <source>
        <dbReference type="PROSITE-ProRule" id="PRU00703"/>
    </source>
</evidence>
<comment type="subcellular location">
    <subcellularLocation>
        <location evidence="1">Membrane</location>
        <topology evidence="1">Multi-pass membrane protein</topology>
    </subcellularLocation>
</comment>
<evidence type="ECO:0000256" key="11">
    <source>
        <dbReference type="SAM" id="Phobius"/>
    </source>
</evidence>
<protein>
    <submittedName>
        <fullName evidence="13">Chloride channel protein</fullName>
    </submittedName>
</protein>
<keyword evidence="2" id="KW-0813">Transport</keyword>
<dbReference type="InterPro" id="IPR014743">
    <property type="entry name" value="Cl-channel_core"/>
</dbReference>
<evidence type="ECO:0000256" key="3">
    <source>
        <dbReference type="ARBA" id="ARBA00022692"/>
    </source>
</evidence>
<keyword evidence="6 11" id="KW-0472">Membrane</keyword>
<keyword evidence="8" id="KW-0868">Chloride</keyword>
<dbReference type="Gene3D" id="3.10.580.10">
    <property type="entry name" value="CBS-domain"/>
    <property type="match status" value="1"/>
</dbReference>
<feature type="transmembrane region" description="Helical" evidence="11">
    <location>
        <begin position="303"/>
        <end position="326"/>
    </location>
</feature>
<dbReference type="InterPro" id="IPR050368">
    <property type="entry name" value="ClC-type_chloride_channel"/>
</dbReference>
<feature type="transmembrane region" description="Helical" evidence="11">
    <location>
        <begin position="333"/>
        <end position="354"/>
    </location>
</feature>
<keyword evidence="10" id="KW-0129">CBS domain</keyword>
<dbReference type="PROSITE" id="PS51371">
    <property type="entry name" value="CBS"/>
    <property type="match status" value="1"/>
</dbReference>
<dbReference type="PANTHER" id="PTHR43427:SF6">
    <property type="entry name" value="CHLORIDE CHANNEL PROTEIN CLC-E"/>
    <property type="match status" value="1"/>
</dbReference>
<dbReference type="RefSeq" id="WP_221029360.1">
    <property type="nucleotide sequence ID" value="NZ_CP139781.1"/>
</dbReference>
<feature type="transmembrane region" description="Helical" evidence="11">
    <location>
        <begin position="185"/>
        <end position="203"/>
    </location>
</feature>
<evidence type="ECO:0000313" key="13">
    <source>
        <dbReference type="EMBL" id="WRQ87227.1"/>
    </source>
</evidence>
<feature type="transmembrane region" description="Helical" evidence="11">
    <location>
        <begin position="259"/>
        <end position="279"/>
    </location>
</feature>
<feature type="transmembrane region" description="Helical" evidence="11">
    <location>
        <begin position="52"/>
        <end position="75"/>
    </location>
</feature>
<feature type="domain" description="CBS" evidence="12">
    <location>
        <begin position="505"/>
        <end position="562"/>
    </location>
</feature>
<sequence length="562" mass="59805">MARLPVKTRGIVQTICFGLAAGGAAVAFHIAIHSIYTHGIERLTHESTEVFLVGSFIIIAVFSAISGWLLSAFCPDAAGSGIPQVKLAFWKDMGHIPFRVVWVKFIAGALTVGAGNSLGREGPSVQLAAGLSSQLSGVMGTPKHKRRLANAAGAAAGLAAAFNTPIAAVTFVLEEIIGDLNSRMLGSILLAAVVGALVAHGLLGEQPAFTLRGAGSPEWQVYLATPIVAAIAALAGVWFQKFALGLRAWNKKKHRVPPWLRCTLGGLAVWLIGSTVFLWTNHTGVFGLGYEDLSMALNDQMDWQSAALLLVAKLVATAVCYGLGAAGGIFAPTLFFGGMAGAALAGLIGLVFPLSTAGHVTLAVVGMCACLGAVVRAPVTGLLIVFEMTHEFAMVPALMVGGLVSLAIAKRFTKHNFYDVILEQDGQGVERVMPPRDLRSWQETAVSRAANFRPVMVRDLSRDAVVKLLEEHHHDCFPVVIDRKLQGAITREHLQRIVDFDEAPIIDPVATCRRDATIRDVQSKVIESPANMIVIVGGEDEVVIGIMTLHDILRAEILFTKD</sequence>
<evidence type="ECO:0000313" key="14">
    <source>
        <dbReference type="Proteomes" id="UP000738431"/>
    </source>
</evidence>
<reference evidence="13 14" key="1">
    <citation type="submission" date="2021-08" db="EMBL/GenBank/DDBJ databases">
        <authorList>
            <person name="Zhang D."/>
            <person name="Zhang A."/>
            <person name="Wang L."/>
        </authorList>
    </citation>
    <scope>NUCLEOTIDE SEQUENCE [LARGE SCALE GENOMIC DNA]</scope>
    <source>
        <strain evidence="13 14">WL0086</strain>
    </source>
</reference>
<feature type="transmembrane region" description="Helical" evidence="11">
    <location>
        <begin position="219"/>
        <end position="239"/>
    </location>
</feature>
<dbReference type="EMBL" id="CP139781">
    <property type="protein sequence ID" value="WRQ87227.1"/>
    <property type="molecule type" value="Genomic_DNA"/>
</dbReference>
<dbReference type="PRINTS" id="PR00762">
    <property type="entry name" value="CLCHANNEL"/>
</dbReference>
<keyword evidence="9" id="KW-0407">Ion channel</keyword>
<name>A0ABZ1C749_9BACT</name>
<evidence type="ECO:0000256" key="9">
    <source>
        <dbReference type="ARBA" id="ARBA00023303"/>
    </source>
</evidence>
<evidence type="ECO:0000259" key="12">
    <source>
        <dbReference type="PROSITE" id="PS51371"/>
    </source>
</evidence>
<keyword evidence="14" id="KW-1185">Reference proteome</keyword>
<dbReference type="Pfam" id="PF00571">
    <property type="entry name" value="CBS"/>
    <property type="match status" value="2"/>
</dbReference>
<evidence type="ECO:0000256" key="2">
    <source>
        <dbReference type="ARBA" id="ARBA00022448"/>
    </source>
</evidence>
<dbReference type="SUPFAM" id="SSF81340">
    <property type="entry name" value="Clc chloride channel"/>
    <property type="match status" value="1"/>
</dbReference>
<reference evidence="13 14" key="2">
    <citation type="submission" date="2023-12" db="EMBL/GenBank/DDBJ databases">
        <title>Description of an unclassified Opitutus bacterium of Verrucomicrobiota.</title>
        <authorList>
            <person name="Zhang D.-F."/>
        </authorList>
    </citation>
    <scope>NUCLEOTIDE SEQUENCE [LARGE SCALE GENOMIC DNA]</scope>
    <source>
        <strain evidence="13 14">WL0086</strain>
    </source>
</reference>
<evidence type="ECO:0000256" key="7">
    <source>
        <dbReference type="ARBA" id="ARBA00023173"/>
    </source>
</evidence>
<keyword evidence="7" id="KW-0869">Chloride channel</keyword>
<evidence type="ECO:0000256" key="4">
    <source>
        <dbReference type="ARBA" id="ARBA00022989"/>
    </source>
</evidence>
<dbReference type="InterPro" id="IPR001807">
    <property type="entry name" value="ClC"/>
</dbReference>
<organism evidence="13 14">
    <name type="scientific">Actomonas aquatica</name>
    <dbReference type="NCBI Taxonomy" id="2866162"/>
    <lineage>
        <taxon>Bacteria</taxon>
        <taxon>Pseudomonadati</taxon>
        <taxon>Verrucomicrobiota</taxon>
        <taxon>Opitutia</taxon>
        <taxon>Opitutales</taxon>
        <taxon>Opitutaceae</taxon>
        <taxon>Actomonas</taxon>
    </lineage>
</organism>
<feature type="transmembrane region" description="Helical" evidence="11">
    <location>
        <begin position="151"/>
        <end position="173"/>
    </location>
</feature>
<evidence type="ECO:0000256" key="6">
    <source>
        <dbReference type="ARBA" id="ARBA00023136"/>
    </source>
</evidence>
<feature type="transmembrane region" description="Helical" evidence="11">
    <location>
        <begin position="392"/>
        <end position="409"/>
    </location>
</feature>
<feature type="transmembrane region" description="Helical" evidence="11">
    <location>
        <begin position="12"/>
        <end position="32"/>
    </location>
</feature>
<dbReference type="SUPFAM" id="SSF54631">
    <property type="entry name" value="CBS-domain pair"/>
    <property type="match status" value="1"/>
</dbReference>
<dbReference type="Proteomes" id="UP000738431">
    <property type="component" value="Chromosome"/>
</dbReference>
<dbReference type="PANTHER" id="PTHR43427">
    <property type="entry name" value="CHLORIDE CHANNEL PROTEIN CLC-E"/>
    <property type="match status" value="1"/>
</dbReference>
<evidence type="ECO:0000256" key="8">
    <source>
        <dbReference type="ARBA" id="ARBA00023214"/>
    </source>
</evidence>
<dbReference type="SMART" id="SM00116">
    <property type="entry name" value="CBS"/>
    <property type="match status" value="2"/>
</dbReference>
<accession>A0ABZ1C749</accession>
<gene>
    <name evidence="13" type="ORF">K1X11_020635</name>
</gene>
<evidence type="ECO:0000256" key="1">
    <source>
        <dbReference type="ARBA" id="ARBA00004141"/>
    </source>
</evidence>